<keyword evidence="4" id="KW-0410">Iron transport</keyword>
<dbReference type="NCBIfam" id="TIGR04057">
    <property type="entry name" value="SusC_RagA_signa"/>
    <property type="match status" value="1"/>
</dbReference>
<evidence type="ECO:0000259" key="15">
    <source>
        <dbReference type="Pfam" id="PF07715"/>
    </source>
</evidence>
<evidence type="ECO:0000256" key="1">
    <source>
        <dbReference type="ARBA" id="ARBA00004571"/>
    </source>
</evidence>
<dbReference type="InterPro" id="IPR039426">
    <property type="entry name" value="TonB-dep_rcpt-like"/>
</dbReference>
<dbReference type="SUPFAM" id="SSF49464">
    <property type="entry name" value="Carboxypeptidase regulatory domain-like"/>
    <property type="match status" value="1"/>
</dbReference>
<evidence type="ECO:0000256" key="7">
    <source>
        <dbReference type="ARBA" id="ARBA00023065"/>
    </source>
</evidence>
<evidence type="ECO:0000256" key="12">
    <source>
        <dbReference type="RuleBase" id="RU003357"/>
    </source>
</evidence>
<keyword evidence="13" id="KW-0732">Signal</keyword>
<feature type="signal peptide" evidence="13">
    <location>
        <begin position="1"/>
        <end position="19"/>
    </location>
</feature>
<evidence type="ECO:0000256" key="9">
    <source>
        <dbReference type="ARBA" id="ARBA00023136"/>
    </source>
</evidence>
<proteinExistence type="inferred from homology"/>
<evidence type="ECO:0000256" key="6">
    <source>
        <dbReference type="ARBA" id="ARBA00023004"/>
    </source>
</evidence>
<evidence type="ECO:0000313" key="16">
    <source>
        <dbReference type="EMBL" id="SMO38818.1"/>
    </source>
</evidence>
<keyword evidence="5 11" id="KW-0812">Transmembrane</keyword>
<accession>A0A521AVF0</accession>
<protein>
    <submittedName>
        <fullName evidence="16">TonB-linked outer membrane protein, SusC/RagA family</fullName>
    </submittedName>
</protein>
<evidence type="ECO:0000256" key="2">
    <source>
        <dbReference type="ARBA" id="ARBA00022448"/>
    </source>
</evidence>
<name>A0A521AVF0_9BACT</name>
<dbReference type="InterPro" id="IPR012910">
    <property type="entry name" value="Plug_dom"/>
</dbReference>
<dbReference type="Gene3D" id="2.170.130.10">
    <property type="entry name" value="TonB-dependent receptor, plug domain"/>
    <property type="match status" value="1"/>
</dbReference>
<keyword evidence="3 11" id="KW-1134">Transmembrane beta strand</keyword>
<dbReference type="Pfam" id="PF13715">
    <property type="entry name" value="CarbopepD_reg_2"/>
    <property type="match status" value="1"/>
</dbReference>
<dbReference type="Pfam" id="PF07715">
    <property type="entry name" value="Plug"/>
    <property type="match status" value="1"/>
</dbReference>
<dbReference type="Gene3D" id="2.40.170.20">
    <property type="entry name" value="TonB-dependent receptor, beta-barrel domain"/>
    <property type="match status" value="1"/>
</dbReference>
<evidence type="ECO:0000256" key="3">
    <source>
        <dbReference type="ARBA" id="ARBA00022452"/>
    </source>
</evidence>
<evidence type="ECO:0000256" key="4">
    <source>
        <dbReference type="ARBA" id="ARBA00022496"/>
    </source>
</evidence>
<evidence type="ECO:0000313" key="17">
    <source>
        <dbReference type="Proteomes" id="UP000317593"/>
    </source>
</evidence>
<keyword evidence="9 11" id="KW-0472">Membrane</keyword>
<gene>
    <name evidence="16" type="ORF">SAMN06265218_101406</name>
</gene>
<dbReference type="Proteomes" id="UP000317593">
    <property type="component" value="Unassembled WGS sequence"/>
</dbReference>
<evidence type="ECO:0000256" key="13">
    <source>
        <dbReference type="SAM" id="SignalP"/>
    </source>
</evidence>
<dbReference type="InterPro" id="IPR023996">
    <property type="entry name" value="TonB-dep_OMP_SusC/RagA"/>
</dbReference>
<evidence type="ECO:0000259" key="14">
    <source>
        <dbReference type="Pfam" id="PF00593"/>
    </source>
</evidence>
<keyword evidence="10 11" id="KW-0998">Cell outer membrane</keyword>
<evidence type="ECO:0000256" key="11">
    <source>
        <dbReference type="PROSITE-ProRule" id="PRU01360"/>
    </source>
</evidence>
<dbReference type="EMBL" id="FXTH01000001">
    <property type="protein sequence ID" value="SMO38818.1"/>
    <property type="molecule type" value="Genomic_DNA"/>
</dbReference>
<evidence type="ECO:0000256" key="10">
    <source>
        <dbReference type="ARBA" id="ARBA00023237"/>
    </source>
</evidence>
<dbReference type="Pfam" id="PF00593">
    <property type="entry name" value="TonB_dep_Rec_b-barrel"/>
    <property type="match status" value="1"/>
</dbReference>
<organism evidence="16 17">
    <name type="scientific">Fodinibius sediminis</name>
    <dbReference type="NCBI Taxonomy" id="1214077"/>
    <lineage>
        <taxon>Bacteria</taxon>
        <taxon>Pseudomonadati</taxon>
        <taxon>Balneolota</taxon>
        <taxon>Balneolia</taxon>
        <taxon>Balneolales</taxon>
        <taxon>Balneolaceae</taxon>
        <taxon>Fodinibius</taxon>
    </lineage>
</organism>
<dbReference type="Gene3D" id="2.60.40.1120">
    <property type="entry name" value="Carboxypeptidase-like, regulatory domain"/>
    <property type="match status" value="1"/>
</dbReference>
<dbReference type="AlphaFoldDB" id="A0A521AVF0"/>
<feature type="chain" id="PRO_5021960598" evidence="13">
    <location>
        <begin position="20"/>
        <end position="1057"/>
    </location>
</feature>
<keyword evidence="17" id="KW-1185">Reference proteome</keyword>
<dbReference type="InterPro" id="IPR008969">
    <property type="entry name" value="CarboxyPept-like_regulatory"/>
</dbReference>
<feature type="domain" description="TonB-dependent receptor plug" evidence="15">
    <location>
        <begin position="124"/>
        <end position="233"/>
    </location>
</feature>
<dbReference type="NCBIfam" id="TIGR04056">
    <property type="entry name" value="OMP_RagA_SusC"/>
    <property type="match status" value="1"/>
</dbReference>
<dbReference type="InterPro" id="IPR023997">
    <property type="entry name" value="TonB-dep_OMP_SusC/RagA_CS"/>
</dbReference>
<keyword evidence="8 12" id="KW-0798">TonB box</keyword>
<evidence type="ECO:0000256" key="8">
    <source>
        <dbReference type="ARBA" id="ARBA00023077"/>
    </source>
</evidence>
<dbReference type="InterPro" id="IPR000531">
    <property type="entry name" value="Beta-barrel_TonB"/>
</dbReference>
<sequence length="1057" mass="116314">MNKLLYGSLLLLMSMLLLAKSVWGQTSTSDQHTITGMVTDNVDNQPLPGVNILIKGTSTGASTDANGTFELTVPSLRDTLVVSFVGYQTQEVPINGRTEIDIGLRPQAIAGEELVVIGYGETRQEDLTGSISQVESQELSEKNVENIGQALRGEVAGAQVIQKGGGVPGGRPSIRIRGTNSINTDSEPLFVVDGVAGVSNPLSALNPKDIESLNVLKGPSATAIYGARGANGVVIVETKRGREGPVEVNYNGSVTTGFLNRHVYTLTPDQIMYVYQQSFANGDKFGGTNRMFDFDFATSTGGDTWDDLTHLFQPVGQGDYFLDLLGADGNYYKPRFYSDWEDKMYNRSLSTNQYLRVSGGNENAAYSLSLGYNKEEGLMNKSYAERYNGKVTADIGVFDWLDVNSQIGFARRDKSNDEGLTRNIVEVWSLLPTRYPNDETYGGFAGRFSSSSDFPIGEGFWNNPQFIRDQNEGIRRYNKVDGVVSLNADLSSNFNFRSNFGVDYNSPIDKEFEGLFYGGLGEATIESGDNLYWQTESYLTYEDSFNENHDVRAQVGLSYSVNDNNFSTASVEGFSTNFYKWNNLGAAANRPNVNSSSIQNKLNSYFMRLNYDYKDKYLLTVTGRYDGSSKFGENNKFGFFPSVALGWNLSEENFVDNIDLISFLKIRVEAGITGNEAIGTYVTQGFVGESPIVMGSETVGGRYPTTIANNDLKWEETTQYGVGLDLGLWEDRLSFTADYYFKDTNDMLLEVPLPRSTTPGSVIDNFGSIENKGFEFTLRTQNIQSSSFKWQSSITAATNKNEIIKLGPGGAPIYENLSVGRGAYVLREGDPIGSFWGVNRLGTYSTEEASLAARYGFKPGDLKFEDKNQDGNIDLLDDGQIIGNGYPDWTIDIGNRFSYRNFDASVNFTIVAGVEKASMYESGEDRQLVSGGLNSVLQAWRPDHQDTPVAQMRPGSAGAYYQSYPDSHTISDGSYIRGSNAILGYSLPQDLVGDLPSLKRLRVYLQASNFLLITDAAGYDPVGSSLGGLEQQSLAPNIDKYQYPRPVRLTFGIDIDI</sequence>
<dbReference type="PANTHER" id="PTHR32552:SF81">
    <property type="entry name" value="TONB-DEPENDENT OUTER MEMBRANE RECEPTOR"/>
    <property type="match status" value="1"/>
</dbReference>
<keyword evidence="7" id="KW-0406">Ion transport</keyword>
<keyword evidence="6" id="KW-0408">Iron</keyword>
<dbReference type="PANTHER" id="PTHR32552">
    <property type="entry name" value="FERRICHROME IRON RECEPTOR-RELATED"/>
    <property type="match status" value="1"/>
</dbReference>
<evidence type="ECO:0000256" key="5">
    <source>
        <dbReference type="ARBA" id="ARBA00022692"/>
    </source>
</evidence>
<dbReference type="RefSeq" id="WP_142712855.1">
    <property type="nucleotide sequence ID" value="NZ_FXTH01000001.1"/>
</dbReference>
<reference evidence="16 17" key="1">
    <citation type="submission" date="2017-05" db="EMBL/GenBank/DDBJ databases">
        <authorList>
            <person name="Varghese N."/>
            <person name="Submissions S."/>
        </authorList>
    </citation>
    <scope>NUCLEOTIDE SEQUENCE [LARGE SCALE GENOMIC DNA]</scope>
    <source>
        <strain evidence="16 17">DSM 21194</strain>
    </source>
</reference>
<feature type="domain" description="TonB-dependent receptor-like beta-barrel" evidence="14">
    <location>
        <begin position="434"/>
        <end position="894"/>
    </location>
</feature>
<keyword evidence="2 11" id="KW-0813">Transport</keyword>
<dbReference type="InterPro" id="IPR036942">
    <property type="entry name" value="Beta-barrel_TonB_sf"/>
</dbReference>
<dbReference type="PROSITE" id="PS52016">
    <property type="entry name" value="TONB_DEPENDENT_REC_3"/>
    <property type="match status" value="1"/>
</dbReference>
<comment type="similarity">
    <text evidence="11 12">Belongs to the TonB-dependent receptor family.</text>
</comment>
<dbReference type="GO" id="GO:0006826">
    <property type="term" value="P:iron ion transport"/>
    <property type="evidence" value="ECO:0007669"/>
    <property type="project" value="UniProtKB-KW"/>
</dbReference>
<dbReference type="SUPFAM" id="SSF56935">
    <property type="entry name" value="Porins"/>
    <property type="match status" value="1"/>
</dbReference>
<dbReference type="GO" id="GO:0009279">
    <property type="term" value="C:cell outer membrane"/>
    <property type="evidence" value="ECO:0007669"/>
    <property type="project" value="UniProtKB-SubCell"/>
</dbReference>
<comment type="subcellular location">
    <subcellularLocation>
        <location evidence="1 11">Cell outer membrane</location>
        <topology evidence="1 11">Multi-pass membrane protein</topology>
    </subcellularLocation>
</comment>
<dbReference type="OrthoDB" id="9768177at2"/>
<dbReference type="InterPro" id="IPR037066">
    <property type="entry name" value="Plug_dom_sf"/>
</dbReference>